<dbReference type="InterPro" id="IPR001288">
    <property type="entry name" value="Translation_initiation_fac_3"/>
</dbReference>
<proteinExistence type="inferred from homology"/>
<keyword evidence="9" id="KW-1185">Reference proteome</keyword>
<dbReference type="SUPFAM" id="SSF55200">
    <property type="entry name" value="Translation initiation factor IF3, C-terminal domain"/>
    <property type="match status" value="1"/>
</dbReference>
<comment type="caution">
    <text evidence="8">The sequence shown here is derived from an EMBL/GenBank/DDBJ whole genome shotgun (WGS) entry which is preliminary data.</text>
</comment>
<evidence type="ECO:0000259" key="7">
    <source>
        <dbReference type="Pfam" id="PF05198"/>
    </source>
</evidence>
<evidence type="ECO:0000256" key="4">
    <source>
        <dbReference type="NCBIfam" id="TIGR00168"/>
    </source>
</evidence>
<dbReference type="SUPFAM" id="SSF54364">
    <property type="entry name" value="Translation initiation factor IF3, N-terminal domain"/>
    <property type="match status" value="1"/>
</dbReference>
<keyword evidence="3" id="KW-0648">Protein biosynthesis</keyword>
<evidence type="ECO:0000256" key="1">
    <source>
        <dbReference type="ARBA" id="ARBA00005439"/>
    </source>
</evidence>
<evidence type="ECO:0000256" key="2">
    <source>
        <dbReference type="ARBA" id="ARBA00022540"/>
    </source>
</evidence>
<accession>A0ABQ1EWR6</accession>
<dbReference type="InterPro" id="IPR036787">
    <property type="entry name" value="T_IF-3_N_sf"/>
</dbReference>
<dbReference type="Pfam" id="PF05198">
    <property type="entry name" value="IF3_N"/>
    <property type="match status" value="1"/>
</dbReference>
<dbReference type="Proteomes" id="UP000615455">
    <property type="component" value="Unassembled WGS sequence"/>
</dbReference>
<reference evidence="9" key="1">
    <citation type="journal article" date="2019" name="Int. J. Syst. Evol. Microbiol.">
        <title>The Global Catalogue of Microorganisms (GCM) 10K type strain sequencing project: providing services to taxonomists for standard genome sequencing and annotation.</title>
        <authorList>
            <consortium name="The Broad Institute Genomics Platform"/>
            <consortium name="The Broad Institute Genome Sequencing Center for Infectious Disease"/>
            <person name="Wu L."/>
            <person name="Ma J."/>
        </authorList>
    </citation>
    <scope>NUCLEOTIDE SEQUENCE [LARGE SCALE GENOMIC DNA]</scope>
    <source>
        <strain evidence="9">CGMCC 1.15043</strain>
    </source>
</reference>
<feature type="domain" description="Translation initiation factor 3 N-terminal" evidence="7">
    <location>
        <begin position="4"/>
        <end position="70"/>
    </location>
</feature>
<dbReference type="EMBL" id="BMHE01000023">
    <property type="protein sequence ID" value="GFZ90830.1"/>
    <property type="molecule type" value="Genomic_DNA"/>
</dbReference>
<dbReference type="Pfam" id="PF00707">
    <property type="entry name" value="IF3_C"/>
    <property type="match status" value="1"/>
</dbReference>
<feature type="domain" description="Translation initiation factor 3 C-terminal" evidence="6">
    <location>
        <begin position="80"/>
        <end position="160"/>
    </location>
</feature>
<feature type="compositionally biased region" description="Basic and acidic residues" evidence="5">
    <location>
        <begin position="65"/>
        <end position="77"/>
    </location>
</feature>
<feature type="region of interest" description="Disordered" evidence="5">
    <location>
        <begin position="58"/>
        <end position="77"/>
    </location>
</feature>
<dbReference type="PANTHER" id="PTHR10938:SF0">
    <property type="entry name" value="TRANSLATION INITIATION FACTOR IF-3, MITOCHONDRIAL"/>
    <property type="match status" value="1"/>
</dbReference>
<dbReference type="Gene3D" id="3.10.20.80">
    <property type="entry name" value="Translation initiation factor 3 (IF-3), N-terminal domain"/>
    <property type="match status" value="1"/>
</dbReference>
<dbReference type="RefSeq" id="WP_189014579.1">
    <property type="nucleotide sequence ID" value="NZ_BMHE01000023.1"/>
</dbReference>
<dbReference type="Gene3D" id="3.30.110.10">
    <property type="entry name" value="Translation initiation factor 3 (IF-3), C-terminal domain"/>
    <property type="match status" value="1"/>
</dbReference>
<evidence type="ECO:0000313" key="8">
    <source>
        <dbReference type="EMBL" id="GFZ90830.1"/>
    </source>
</evidence>
<dbReference type="InterPro" id="IPR036788">
    <property type="entry name" value="T_IF-3_C_sf"/>
</dbReference>
<evidence type="ECO:0000256" key="5">
    <source>
        <dbReference type="SAM" id="MobiDB-lite"/>
    </source>
</evidence>
<evidence type="ECO:0000259" key="6">
    <source>
        <dbReference type="Pfam" id="PF00707"/>
    </source>
</evidence>
<evidence type="ECO:0000313" key="9">
    <source>
        <dbReference type="Proteomes" id="UP000615455"/>
    </source>
</evidence>
<dbReference type="InterPro" id="IPR019814">
    <property type="entry name" value="Translation_initiation_fac_3_N"/>
</dbReference>
<evidence type="ECO:0000256" key="3">
    <source>
        <dbReference type="ARBA" id="ARBA00022917"/>
    </source>
</evidence>
<dbReference type="InterPro" id="IPR019815">
    <property type="entry name" value="Translation_initiation_fac_3_C"/>
</dbReference>
<dbReference type="PANTHER" id="PTHR10938">
    <property type="entry name" value="TRANSLATION INITIATION FACTOR IF-3"/>
    <property type="match status" value="1"/>
</dbReference>
<dbReference type="GO" id="GO:0003743">
    <property type="term" value="F:translation initiation factor activity"/>
    <property type="evidence" value="ECO:0007669"/>
    <property type="project" value="UniProtKB-KW"/>
</dbReference>
<protein>
    <recommendedName>
        <fullName evidence="4">Translation initiation factor IF-3</fullName>
    </recommendedName>
</protein>
<sequence length="161" mass="17543">MIKNEKIKASEVHLTGLHGEDLGTMPTKEALALAKQLKVDLICTSLMSSPPPCKLIGSGQAKQEALQEKQQARKKDQPLKVKELRLTPHIEDHDLDTKRQQAERILKAGDAVMLVVKISGKEGAKAKELLENLVKDLSASGRKQTGIQLSGKQAAVQLDPL</sequence>
<dbReference type="NCBIfam" id="TIGR00168">
    <property type="entry name" value="infC"/>
    <property type="match status" value="1"/>
</dbReference>
<organism evidence="8 9">
    <name type="scientific">Paenibacillus marchantiophytorum</name>
    <dbReference type="NCBI Taxonomy" id="1619310"/>
    <lineage>
        <taxon>Bacteria</taxon>
        <taxon>Bacillati</taxon>
        <taxon>Bacillota</taxon>
        <taxon>Bacilli</taxon>
        <taxon>Bacillales</taxon>
        <taxon>Paenibacillaceae</taxon>
        <taxon>Paenibacillus</taxon>
    </lineage>
</organism>
<name>A0ABQ1EWR6_9BACL</name>
<comment type="similarity">
    <text evidence="1">Belongs to the IF-3 family.</text>
</comment>
<keyword evidence="2 8" id="KW-0396">Initiation factor</keyword>
<gene>
    <name evidence="8" type="primary">infC</name>
    <name evidence="8" type="ORF">GCM10008018_41430</name>
</gene>